<gene>
    <name evidence="2" type="ORF">CAOG_002722</name>
</gene>
<feature type="region of interest" description="Disordered" evidence="1">
    <location>
        <begin position="588"/>
        <end position="614"/>
    </location>
</feature>
<feature type="region of interest" description="Disordered" evidence="1">
    <location>
        <begin position="23"/>
        <end position="53"/>
    </location>
</feature>
<protein>
    <recommendedName>
        <fullName evidence="4">PWWP domain-containing protein</fullName>
    </recommendedName>
</protein>
<feature type="region of interest" description="Disordered" evidence="1">
    <location>
        <begin position="126"/>
        <end position="490"/>
    </location>
</feature>
<evidence type="ECO:0000256" key="1">
    <source>
        <dbReference type="SAM" id="MobiDB-lite"/>
    </source>
</evidence>
<dbReference type="AlphaFoldDB" id="A0A0D2X1Y2"/>
<feature type="compositionally biased region" description="Acidic residues" evidence="1">
    <location>
        <begin position="744"/>
        <end position="765"/>
    </location>
</feature>
<dbReference type="EMBL" id="KE346362">
    <property type="protein sequence ID" value="KJE91604.1"/>
    <property type="molecule type" value="Genomic_DNA"/>
</dbReference>
<keyword evidence="3" id="KW-1185">Reference proteome</keyword>
<reference evidence="3" key="1">
    <citation type="submission" date="2011-02" db="EMBL/GenBank/DDBJ databases">
        <title>The Genome Sequence of Capsaspora owczarzaki ATCC 30864.</title>
        <authorList>
            <person name="Russ C."/>
            <person name="Cuomo C."/>
            <person name="Burger G."/>
            <person name="Gray M.W."/>
            <person name="Holland P.W.H."/>
            <person name="King N."/>
            <person name="Lang F.B.F."/>
            <person name="Roger A.J."/>
            <person name="Ruiz-Trillo I."/>
            <person name="Young S.K."/>
            <person name="Zeng Q."/>
            <person name="Gargeya S."/>
            <person name="Alvarado L."/>
            <person name="Berlin A."/>
            <person name="Chapman S.B."/>
            <person name="Chen Z."/>
            <person name="Freedman E."/>
            <person name="Gellesch M."/>
            <person name="Goldberg J."/>
            <person name="Griggs A."/>
            <person name="Gujja S."/>
            <person name="Heilman E."/>
            <person name="Heiman D."/>
            <person name="Howarth C."/>
            <person name="Mehta T."/>
            <person name="Neiman D."/>
            <person name="Pearson M."/>
            <person name="Roberts A."/>
            <person name="Saif S."/>
            <person name="Shea T."/>
            <person name="Shenoy N."/>
            <person name="Sisk P."/>
            <person name="Stolte C."/>
            <person name="Sykes S."/>
            <person name="White J."/>
            <person name="Yandava C."/>
            <person name="Haas B."/>
            <person name="Nusbaum C."/>
            <person name="Birren B."/>
        </authorList>
    </citation>
    <scope>NUCLEOTIDE SEQUENCE</scope>
    <source>
        <strain evidence="3">ATCC 30864</strain>
    </source>
</reference>
<feature type="compositionally biased region" description="Low complexity" evidence="1">
    <location>
        <begin position="263"/>
        <end position="274"/>
    </location>
</feature>
<feature type="compositionally biased region" description="Polar residues" evidence="1">
    <location>
        <begin position="403"/>
        <end position="429"/>
    </location>
</feature>
<feature type="compositionally biased region" description="Polar residues" evidence="1">
    <location>
        <begin position="28"/>
        <end position="53"/>
    </location>
</feature>
<feature type="region of interest" description="Disordered" evidence="1">
    <location>
        <begin position="733"/>
        <end position="787"/>
    </location>
</feature>
<sequence length="798" mass="84755">MVRMMMLIFSQVEHPLVNATALAGKSPKATNSAPVRSKAPGTSNQPEPAKASQTLLAARSSSGSSFPSTLFVSLHVRIVSGSKATAKNCKPGAVYTYTSAEEQRALRSRPPLVLSKSMFDTPVQASKSKAKIEVIDTPTTLEPDQSKPKVAAIDFAQSPRTSQASGRSTVHRDVIEPNSLEEEDKPAVRQLRQRTIASPNAKSPASPNPRAKSASSPTLAISKRRASEMDAEGPGPSLRVSAADVTDVVSSQEEPRSRRALASSQSPGDDSQGSRQRGLFNSAADGTEIRKLRQRVASPETKSSHARVASNRGAGGASKRYTSESDADAANISARASVANVASSSQEDSSFNSAKVNKPGRQSQAQVSLSRNGELPVVPDDSAESPSGKRSTRANPGPVAAPQPSSTAGKKQHQTSKPTQQPKLDTFFSSAAAKPLPTSVKGRTASKEHTDAANNPDKSPKTKLEVFDFDEQPSRATHAHRPTNTSIPRPSVVRSIAADFLEPDSTPAAVAAASASVLRSIALSAQETVSTTAAAAAAAAAAGPSDKALPPARKVLRLDPHVEPSSSPPSSSGDSAAFETRLRSGVVRQQFDDEDEDGDLPSSSGPVDDDSDDELPAVQLSHQSTTDFRPGTVVWAKRRLDLMLNRFIWWPAKYISRLKAQKLHECNLFTGNLSLTDKPLEKRAKFISVKPYKCTDPDDPDTPAAYREALARARKAAEKLAVGTASIDQSSPMKQRFFAKAASDDEDDPMDTDQQAEELSDDDDNNGNTVQPSAADARDSSDEEQDAILAIRQAVEAP</sequence>
<organism evidence="2 3">
    <name type="scientific">Capsaspora owczarzaki (strain ATCC 30864)</name>
    <dbReference type="NCBI Taxonomy" id="595528"/>
    <lineage>
        <taxon>Eukaryota</taxon>
        <taxon>Filasterea</taxon>
        <taxon>Capsaspora</taxon>
    </lineage>
</organism>
<evidence type="ECO:0000313" key="3">
    <source>
        <dbReference type="Proteomes" id="UP000008743"/>
    </source>
</evidence>
<name>A0A0D2X1Y2_CAPO3</name>
<accession>A0A0D2X1Y2</accession>
<feature type="compositionally biased region" description="Low complexity" evidence="1">
    <location>
        <begin position="197"/>
        <end position="217"/>
    </location>
</feature>
<feature type="compositionally biased region" description="Polar residues" evidence="1">
    <location>
        <begin position="346"/>
        <end position="371"/>
    </location>
</feature>
<evidence type="ECO:0008006" key="4">
    <source>
        <dbReference type="Google" id="ProtNLM"/>
    </source>
</evidence>
<feature type="compositionally biased region" description="Low complexity" evidence="1">
    <location>
        <begin position="240"/>
        <end position="251"/>
    </location>
</feature>
<feature type="compositionally biased region" description="Polar residues" evidence="1">
    <location>
        <begin position="158"/>
        <end position="168"/>
    </location>
</feature>
<feature type="compositionally biased region" description="Low complexity" evidence="1">
    <location>
        <begin position="328"/>
        <end position="345"/>
    </location>
</feature>
<dbReference type="Proteomes" id="UP000008743">
    <property type="component" value="Unassembled WGS sequence"/>
</dbReference>
<proteinExistence type="predicted"/>
<evidence type="ECO:0000313" key="2">
    <source>
        <dbReference type="EMBL" id="KJE91604.1"/>
    </source>
</evidence>
<dbReference type="InParanoid" id="A0A0D2X1Y2"/>